<dbReference type="Pfam" id="PF07714">
    <property type="entry name" value="PK_Tyr_Ser-Thr"/>
    <property type="match status" value="1"/>
</dbReference>
<keyword evidence="7 10" id="KW-0472">Membrane</keyword>
<feature type="transmembrane region" description="Helical" evidence="10">
    <location>
        <begin position="355"/>
        <end position="376"/>
    </location>
</feature>
<dbReference type="GO" id="GO:0005524">
    <property type="term" value="F:ATP binding"/>
    <property type="evidence" value="ECO:0007669"/>
    <property type="project" value="InterPro"/>
</dbReference>
<proteinExistence type="predicted"/>
<dbReference type="Gene3D" id="3.80.10.10">
    <property type="entry name" value="Ribonuclease Inhibitor"/>
    <property type="match status" value="2"/>
</dbReference>
<dbReference type="InterPro" id="IPR032675">
    <property type="entry name" value="LRR_dom_sf"/>
</dbReference>
<dbReference type="SUPFAM" id="SSF52058">
    <property type="entry name" value="L domain-like"/>
    <property type="match status" value="1"/>
</dbReference>
<reference evidence="13" key="2">
    <citation type="submission" date="2025-08" db="UniProtKB">
        <authorList>
            <consortium name="RefSeq"/>
        </authorList>
    </citation>
    <scope>IDENTIFICATION</scope>
    <source>
        <tissue evidence="13">Leaf</tissue>
    </source>
</reference>
<name>A0A6P8CGD6_PUNGR</name>
<keyword evidence="4" id="KW-0732">Signal</keyword>
<dbReference type="InterPro" id="IPR001611">
    <property type="entry name" value="Leu-rich_rpt"/>
</dbReference>
<evidence type="ECO:0000256" key="2">
    <source>
        <dbReference type="ARBA" id="ARBA00022614"/>
    </source>
</evidence>
<dbReference type="FunFam" id="3.80.10.10:FF:000062">
    <property type="entry name" value="protein STRUBBELIG-RECEPTOR FAMILY 3"/>
    <property type="match status" value="1"/>
</dbReference>
<dbReference type="InterPro" id="IPR001245">
    <property type="entry name" value="Ser-Thr/Tyr_kinase_cat_dom"/>
</dbReference>
<dbReference type="SUPFAM" id="SSF56112">
    <property type="entry name" value="Protein kinase-like (PK-like)"/>
    <property type="match status" value="1"/>
</dbReference>
<dbReference type="RefSeq" id="XP_031380501.1">
    <property type="nucleotide sequence ID" value="XM_031524641.1"/>
</dbReference>
<organism evidence="12 13">
    <name type="scientific">Punica granatum</name>
    <name type="common">Pomegranate</name>
    <dbReference type="NCBI Taxonomy" id="22663"/>
    <lineage>
        <taxon>Eukaryota</taxon>
        <taxon>Viridiplantae</taxon>
        <taxon>Streptophyta</taxon>
        <taxon>Embryophyta</taxon>
        <taxon>Tracheophyta</taxon>
        <taxon>Spermatophyta</taxon>
        <taxon>Magnoliopsida</taxon>
        <taxon>eudicotyledons</taxon>
        <taxon>Gunneridae</taxon>
        <taxon>Pentapetalae</taxon>
        <taxon>rosids</taxon>
        <taxon>malvids</taxon>
        <taxon>Myrtales</taxon>
        <taxon>Lythraceae</taxon>
        <taxon>Punica</taxon>
    </lineage>
</organism>
<dbReference type="GO" id="GO:0004672">
    <property type="term" value="F:protein kinase activity"/>
    <property type="evidence" value="ECO:0007669"/>
    <property type="project" value="InterPro"/>
</dbReference>
<keyword evidence="8" id="KW-0675">Receptor</keyword>
<dbReference type="GO" id="GO:0016020">
    <property type="term" value="C:membrane"/>
    <property type="evidence" value="ECO:0007669"/>
    <property type="project" value="UniProtKB-SubCell"/>
</dbReference>
<dbReference type="AlphaFoldDB" id="A0A6P8CGD6"/>
<dbReference type="PANTHER" id="PTHR48007:SF13">
    <property type="entry name" value="PROTEIN STRUBBELIG-RECEPTOR FAMILY 4"/>
    <property type="match status" value="1"/>
</dbReference>
<dbReference type="FunFam" id="1.10.510.10:FF:000095">
    <property type="entry name" value="protein STRUBBELIG-RECEPTOR FAMILY 8"/>
    <property type="match status" value="1"/>
</dbReference>
<dbReference type="OrthoDB" id="4062651at2759"/>
<dbReference type="GeneID" id="116195442"/>
<feature type="domain" description="Protein kinase" evidence="11">
    <location>
        <begin position="491"/>
        <end position="763"/>
    </location>
</feature>
<keyword evidence="6 10" id="KW-1133">Transmembrane helix</keyword>
<evidence type="ECO:0000256" key="4">
    <source>
        <dbReference type="ARBA" id="ARBA00022729"/>
    </source>
</evidence>
<evidence type="ECO:0000256" key="8">
    <source>
        <dbReference type="ARBA" id="ARBA00023170"/>
    </source>
</evidence>
<evidence type="ECO:0000256" key="9">
    <source>
        <dbReference type="SAM" id="MobiDB-lite"/>
    </source>
</evidence>
<feature type="transmembrane region" description="Helical" evidence="10">
    <location>
        <begin position="33"/>
        <end position="54"/>
    </location>
</feature>
<feature type="transmembrane region" description="Helical" evidence="10">
    <location>
        <begin position="81"/>
        <end position="101"/>
    </location>
</feature>
<feature type="region of interest" description="Disordered" evidence="9">
    <location>
        <begin position="315"/>
        <end position="350"/>
    </location>
</feature>
<evidence type="ECO:0000256" key="1">
    <source>
        <dbReference type="ARBA" id="ARBA00004370"/>
    </source>
</evidence>
<dbReference type="FunFam" id="3.30.200.20:FF:000125">
    <property type="entry name" value="Protein STRUBBELIG-RECEPTOR FAMILY 8"/>
    <property type="match status" value="1"/>
</dbReference>
<dbReference type="InterPro" id="IPR011009">
    <property type="entry name" value="Kinase-like_dom_sf"/>
</dbReference>
<dbReference type="PROSITE" id="PS50011">
    <property type="entry name" value="PROTEIN_KINASE_DOM"/>
    <property type="match status" value="1"/>
</dbReference>
<gene>
    <name evidence="13" type="primary">LOC116195442</name>
</gene>
<evidence type="ECO:0000256" key="10">
    <source>
        <dbReference type="SAM" id="Phobius"/>
    </source>
</evidence>
<evidence type="ECO:0000256" key="7">
    <source>
        <dbReference type="ARBA" id="ARBA00023136"/>
    </source>
</evidence>
<evidence type="ECO:0000313" key="12">
    <source>
        <dbReference type="Proteomes" id="UP000515151"/>
    </source>
</evidence>
<dbReference type="Gene3D" id="1.10.510.10">
    <property type="entry name" value="Transferase(Phosphotransferase) domain 1"/>
    <property type="match status" value="1"/>
</dbReference>
<keyword evidence="12" id="KW-1185">Reference proteome</keyword>
<comment type="subcellular location">
    <subcellularLocation>
        <location evidence="1">Membrane</location>
    </subcellularLocation>
</comment>
<reference evidence="12" key="1">
    <citation type="journal article" date="2020" name="Plant Biotechnol. J.">
        <title>The pomegranate (Punica granatum L.) draft genome dissects genetic divergence between soft- and hard-seeded cultivars.</title>
        <authorList>
            <person name="Luo X."/>
            <person name="Li H."/>
            <person name="Wu Z."/>
            <person name="Yao W."/>
            <person name="Zhao P."/>
            <person name="Cao D."/>
            <person name="Yu H."/>
            <person name="Li K."/>
            <person name="Poudel K."/>
            <person name="Zhao D."/>
            <person name="Zhang F."/>
            <person name="Xia X."/>
            <person name="Chen L."/>
            <person name="Wang Q."/>
            <person name="Jing D."/>
            <person name="Cao S."/>
        </authorList>
    </citation>
    <scope>NUCLEOTIDE SEQUENCE [LARGE SCALE GENOMIC DNA]</scope>
    <source>
        <strain evidence="12">cv. Tunisia</strain>
    </source>
</reference>
<dbReference type="Gene3D" id="3.30.200.20">
    <property type="entry name" value="Phosphorylase Kinase, domain 1"/>
    <property type="match status" value="1"/>
</dbReference>
<evidence type="ECO:0000256" key="3">
    <source>
        <dbReference type="ARBA" id="ARBA00022692"/>
    </source>
</evidence>
<dbReference type="Pfam" id="PF00560">
    <property type="entry name" value="LRR_1"/>
    <property type="match status" value="3"/>
</dbReference>
<dbReference type="InterPro" id="IPR000719">
    <property type="entry name" value="Prot_kinase_dom"/>
</dbReference>
<evidence type="ECO:0000259" key="11">
    <source>
        <dbReference type="PROSITE" id="PS50011"/>
    </source>
</evidence>
<accession>A0A6P8CGD6</accession>
<evidence type="ECO:0000256" key="5">
    <source>
        <dbReference type="ARBA" id="ARBA00022737"/>
    </source>
</evidence>
<sequence>MVIAGQHTEERGACCRFPRLTSLLARSDPFSLIFFRACKIIIISTNYLLQAIAFKKSEAPRMREDLFPACKRIMNHRHHHSFVGFFLPVVTICVGILSTIVHSKTNSLDVSVLNVMYTNLNSPSELSGWKSSGGDPCGDSWKGIECSGSSITEIKLSDLGLSGSMGYQLSNLKSVTHFDLSKNNLNGNIPYQLPPNAAHIDLSHNSFSGNVPYSISQMTDLKDLYLGHNQLNGQLSDMFGKLSKFATLDLSYNKLSGNLPQSFANLSSLNKMYLQNNQFSGSIDVLAGLPLSDLNVENNRFTGWIPEDLKNIENIETGGNSWSSGPAPPPPPGAARINHRSKEGQDGGGKSSVNGLAIAGIIMGVLVVLALLMAVFSRRSSASSVPSHFLDEERASQRRAFTPLTSQELSDDLRADICKNFKDHKSRDSSASLDAKALQKSPSIGFRAPLYDGMSSLKDDEFANQLNARRSTSFLAVSYSLADLQTCTCNFATGRLIGKGSIGRVYRAKYADGKVIAVKKIDSSLFQGRKPEEFSEIIQKISSLHHPNIVELLGYCSEQGHNMLIYDYFRNGSLHEFLHMSDDYSKPLTWNTRVRIALGTARAVEYLHEVFSPSIVHKSIKSSNILLDMELNPRLSDCGLATFHQLTSQNLGAGYNAPECSSPSAYTLKSDVYSFGVVMLELLTGRMPLDSFSKPRSEQCLVRWAMPQLIDIDALEKMVDPALRGLYPPTSVSRFADIIALCLQAEPEFRPPMSEVVQALVRLVQRSSINKRGESPGASSRLDDYDY</sequence>
<dbReference type="Pfam" id="PF08263">
    <property type="entry name" value="LRRNT_2"/>
    <property type="match status" value="1"/>
</dbReference>
<evidence type="ECO:0000313" key="13">
    <source>
        <dbReference type="RefSeq" id="XP_031380501.1"/>
    </source>
</evidence>
<keyword evidence="2" id="KW-0433">Leucine-rich repeat</keyword>
<protein>
    <submittedName>
        <fullName evidence="13">Protein STRUBBELIG-RECEPTOR FAMILY 5-like isoform X1</fullName>
    </submittedName>
</protein>
<keyword evidence="3 10" id="KW-0812">Transmembrane</keyword>
<evidence type="ECO:0000256" key="6">
    <source>
        <dbReference type="ARBA" id="ARBA00022989"/>
    </source>
</evidence>
<dbReference type="Proteomes" id="UP000515151">
    <property type="component" value="Chromosome 1"/>
</dbReference>
<dbReference type="PANTHER" id="PTHR48007">
    <property type="entry name" value="LEUCINE-RICH REPEAT RECEPTOR-LIKE PROTEIN KINASE PXC1"/>
    <property type="match status" value="1"/>
</dbReference>
<dbReference type="InterPro" id="IPR013210">
    <property type="entry name" value="LRR_N_plant-typ"/>
</dbReference>
<keyword evidence="5" id="KW-0677">Repeat</keyword>
<dbReference type="InterPro" id="IPR046959">
    <property type="entry name" value="PRK1-6/SRF4-like"/>
</dbReference>